<reference evidence="2 3" key="1">
    <citation type="submission" date="2024-05" db="EMBL/GenBank/DDBJ databases">
        <authorList>
            <person name="Jiang F."/>
        </authorList>
    </citation>
    <scope>NUCLEOTIDE SEQUENCE [LARGE SCALE GENOMIC DNA]</scope>
    <source>
        <strain evidence="2 3">LZ166</strain>
    </source>
</reference>
<proteinExistence type="predicted"/>
<keyword evidence="1" id="KW-0732">Signal</keyword>
<accession>A0ABV3SPN4</accession>
<dbReference type="Proteomes" id="UP001556692">
    <property type="component" value="Unassembled WGS sequence"/>
</dbReference>
<evidence type="ECO:0000256" key="1">
    <source>
        <dbReference type="SAM" id="SignalP"/>
    </source>
</evidence>
<dbReference type="Gene3D" id="3.10.620.30">
    <property type="match status" value="1"/>
</dbReference>
<sequence>MLKRSLLHLPAVIATVVISGFAAQAHPSAMVTGTLTSQPIGHFEFCKREPGECSIRSRNETPLTMSDELLQRLHALTVSVNKAVKPKSDLELYGQDEYWTYPVDAGDCEDYALAKRRALMGDGVSASNLLLTVLRQPNGEGHAVLTVRTNIGDVILDNLTDSVLNWDEAEYTYLKRQATNHTGRWVSIREGDAPLVGSLH</sequence>
<feature type="chain" id="PRO_5046357728" evidence="1">
    <location>
        <begin position="26"/>
        <end position="200"/>
    </location>
</feature>
<evidence type="ECO:0000313" key="3">
    <source>
        <dbReference type="Proteomes" id="UP001556692"/>
    </source>
</evidence>
<dbReference type="EMBL" id="JBDPGJ010000006">
    <property type="protein sequence ID" value="MEX0408762.1"/>
    <property type="molecule type" value="Genomic_DNA"/>
</dbReference>
<dbReference type="PANTHER" id="PTHR39327:SF1">
    <property type="entry name" value="BLR5470 PROTEIN"/>
    <property type="match status" value="1"/>
</dbReference>
<name>A0ABV3SPN4_9HYPH</name>
<dbReference type="PANTHER" id="PTHR39327">
    <property type="match status" value="1"/>
</dbReference>
<gene>
    <name evidence="2" type="ORF">ABGN05_24265</name>
</gene>
<organism evidence="2 3">
    <name type="scientific">Aquibium pacificus</name>
    <dbReference type="NCBI Taxonomy" id="3153579"/>
    <lineage>
        <taxon>Bacteria</taxon>
        <taxon>Pseudomonadati</taxon>
        <taxon>Pseudomonadota</taxon>
        <taxon>Alphaproteobacteria</taxon>
        <taxon>Hyphomicrobiales</taxon>
        <taxon>Phyllobacteriaceae</taxon>
        <taxon>Aquibium</taxon>
    </lineage>
</organism>
<comment type="caution">
    <text evidence="2">The sequence shown here is derived from an EMBL/GenBank/DDBJ whole genome shotgun (WGS) entry which is preliminary data.</text>
</comment>
<protein>
    <submittedName>
        <fullName evidence="2">Transglutaminase-like cysteine peptidase</fullName>
    </submittedName>
</protein>
<feature type="signal peptide" evidence="1">
    <location>
        <begin position="1"/>
        <end position="25"/>
    </location>
</feature>
<keyword evidence="3" id="KW-1185">Reference proteome</keyword>
<evidence type="ECO:0000313" key="2">
    <source>
        <dbReference type="EMBL" id="MEX0408762.1"/>
    </source>
</evidence>
<dbReference type="Pfam" id="PF06035">
    <property type="entry name" value="Peptidase_C93"/>
    <property type="match status" value="1"/>
</dbReference>
<dbReference type="RefSeq" id="WP_367956620.1">
    <property type="nucleotide sequence ID" value="NZ_JBDPGJ010000006.1"/>
</dbReference>
<dbReference type="InterPro" id="IPR010319">
    <property type="entry name" value="Transglutaminase-like_Cys_pept"/>
</dbReference>